<evidence type="ECO:0000256" key="1">
    <source>
        <dbReference type="ARBA" id="ARBA00023125"/>
    </source>
</evidence>
<keyword evidence="1 2" id="KW-0238">DNA-binding</keyword>
<reference evidence="4 5" key="1">
    <citation type="submission" date="2016-10" db="EMBL/GenBank/DDBJ databases">
        <authorList>
            <person name="de Groot N.N."/>
        </authorList>
    </citation>
    <scope>NUCLEOTIDE SEQUENCE [LARGE SCALE GENOMIC DNA]</scope>
    <source>
        <strain evidence="4 5">KH1P1</strain>
    </source>
</reference>
<dbReference type="GO" id="GO:0003677">
    <property type="term" value="F:DNA binding"/>
    <property type="evidence" value="ECO:0007669"/>
    <property type="project" value="UniProtKB-UniRule"/>
</dbReference>
<dbReference type="Gene3D" id="1.10.357.10">
    <property type="entry name" value="Tetracycline Repressor, domain 2"/>
    <property type="match status" value="1"/>
</dbReference>
<feature type="domain" description="HTH tetR-type" evidence="3">
    <location>
        <begin position="9"/>
        <end position="69"/>
    </location>
</feature>
<dbReference type="Pfam" id="PF00440">
    <property type="entry name" value="TetR_N"/>
    <property type="match status" value="1"/>
</dbReference>
<evidence type="ECO:0000313" key="4">
    <source>
        <dbReference type="EMBL" id="SET68684.1"/>
    </source>
</evidence>
<name>A0A1I0GCQ5_9FIRM</name>
<protein>
    <submittedName>
        <fullName evidence="4">Transcriptional regulator, TetR family</fullName>
    </submittedName>
</protein>
<dbReference type="PANTHER" id="PTHR43479">
    <property type="entry name" value="ACREF/ENVCD OPERON REPRESSOR-RELATED"/>
    <property type="match status" value="1"/>
</dbReference>
<dbReference type="AlphaFoldDB" id="A0A1I0GCQ5"/>
<dbReference type="PROSITE" id="PS50977">
    <property type="entry name" value="HTH_TETR_2"/>
    <property type="match status" value="1"/>
</dbReference>
<dbReference type="PANTHER" id="PTHR43479:SF11">
    <property type="entry name" value="ACREF_ENVCD OPERON REPRESSOR-RELATED"/>
    <property type="match status" value="1"/>
</dbReference>
<dbReference type="InterPro" id="IPR009057">
    <property type="entry name" value="Homeodomain-like_sf"/>
</dbReference>
<dbReference type="OrthoDB" id="9810250at2"/>
<accession>A0A1I0GCQ5</accession>
<proteinExistence type="predicted"/>
<dbReference type="PRINTS" id="PR00455">
    <property type="entry name" value="HTHTETR"/>
</dbReference>
<evidence type="ECO:0000313" key="5">
    <source>
        <dbReference type="Proteomes" id="UP000199820"/>
    </source>
</evidence>
<evidence type="ECO:0000256" key="2">
    <source>
        <dbReference type="PROSITE-ProRule" id="PRU00335"/>
    </source>
</evidence>
<dbReference type="EMBL" id="FOIL01000032">
    <property type="protein sequence ID" value="SET68684.1"/>
    <property type="molecule type" value="Genomic_DNA"/>
</dbReference>
<dbReference type="Proteomes" id="UP000199820">
    <property type="component" value="Unassembled WGS sequence"/>
</dbReference>
<keyword evidence="5" id="KW-1185">Reference proteome</keyword>
<dbReference type="SUPFAM" id="SSF46689">
    <property type="entry name" value="Homeodomain-like"/>
    <property type="match status" value="1"/>
</dbReference>
<dbReference type="InterPro" id="IPR050624">
    <property type="entry name" value="HTH-type_Tx_Regulator"/>
</dbReference>
<gene>
    <name evidence="4" type="ORF">SAMN04487771_103240</name>
</gene>
<feature type="DNA-binding region" description="H-T-H motif" evidence="2">
    <location>
        <begin position="32"/>
        <end position="51"/>
    </location>
</feature>
<dbReference type="RefSeq" id="WP_074649860.1">
    <property type="nucleotide sequence ID" value="NZ_FOIL01000032.1"/>
</dbReference>
<dbReference type="InterPro" id="IPR001647">
    <property type="entry name" value="HTH_TetR"/>
</dbReference>
<sequence length="186" mass="21970">MKHKNVTNEMIRDYVVEALLILMHTKDYNNITIGQITEKAGVNRSTYYRNFDSKEDIIRRFYARLLEKSLDSMDENVKASTRSYLRVHFNTFYEKKDELLLIHKAGLSYLLLDVLNMIFIDKQHLEHDFIKEISVYYHTGGIFNSFLLWFEKGMSISPDDFASICAEIYPSEKKPMLPILLQKKNK</sequence>
<organism evidence="4 5">
    <name type="scientific">[Clostridium] aminophilum</name>
    <dbReference type="NCBI Taxonomy" id="1526"/>
    <lineage>
        <taxon>Bacteria</taxon>
        <taxon>Bacillati</taxon>
        <taxon>Bacillota</taxon>
        <taxon>Clostridia</taxon>
        <taxon>Lachnospirales</taxon>
        <taxon>Lachnospiraceae</taxon>
    </lineage>
</organism>
<evidence type="ECO:0000259" key="3">
    <source>
        <dbReference type="PROSITE" id="PS50977"/>
    </source>
</evidence>